<reference evidence="7 8" key="1">
    <citation type="submission" date="2017-05" db="EMBL/GenBank/DDBJ databases">
        <title>Acinetobacter populi ANC 5415 (= PBJ7), whole genome shotgun sequencing project.</title>
        <authorList>
            <person name="Nemec A."/>
            <person name="Radolfova-Krizova L."/>
        </authorList>
    </citation>
    <scope>NUCLEOTIDE SEQUENCE [LARGE SCALE GENOMIC DNA]</scope>
    <source>
        <strain evidence="7 8">PBJ7</strain>
    </source>
</reference>
<accession>A0A1Z9Z199</accession>
<organism evidence="7 8">
    <name type="scientific">Acinetobacter populi</name>
    <dbReference type="NCBI Taxonomy" id="1582270"/>
    <lineage>
        <taxon>Bacteria</taxon>
        <taxon>Pseudomonadati</taxon>
        <taxon>Pseudomonadota</taxon>
        <taxon>Gammaproteobacteria</taxon>
        <taxon>Moraxellales</taxon>
        <taxon>Moraxellaceae</taxon>
        <taxon>Acinetobacter</taxon>
    </lineage>
</organism>
<gene>
    <name evidence="7" type="ORF">CAP51_00940</name>
</gene>
<dbReference type="Gene3D" id="3.90.550.10">
    <property type="entry name" value="Spore Coat Polysaccharide Biosynthesis Protein SpsA, Chain A"/>
    <property type="match status" value="1"/>
</dbReference>
<evidence type="ECO:0000256" key="4">
    <source>
        <dbReference type="ARBA" id="ARBA00022679"/>
    </source>
</evidence>
<evidence type="ECO:0000256" key="3">
    <source>
        <dbReference type="ARBA" id="ARBA00022676"/>
    </source>
</evidence>
<evidence type="ECO:0000256" key="2">
    <source>
        <dbReference type="ARBA" id="ARBA00022475"/>
    </source>
</evidence>
<evidence type="ECO:0000259" key="6">
    <source>
        <dbReference type="Pfam" id="PF00535"/>
    </source>
</evidence>
<comment type="subcellular location">
    <subcellularLocation>
        <location evidence="1">Cell membrane</location>
    </subcellularLocation>
</comment>
<name>A0A1Z9Z199_9GAMM</name>
<keyword evidence="2" id="KW-1003">Cell membrane</keyword>
<keyword evidence="3" id="KW-0328">Glycosyltransferase</keyword>
<dbReference type="Pfam" id="PF00535">
    <property type="entry name" value="Glycos_transf_2"/>
    <property type="match status" value="1"/>
</dbReference>
<dbReference type="OrthoDB" id="9777873at2"/>
<feature type="domain" description="Glycosyltransferase 2-like" evidence="6">
    <location>
        <begin position="4"/>
        <end position="138"/>
    </location>
</feature>
<keyword evidence="8" id="KW-1185">Reference proteome</keyword>
<evidence type="ECO:0000256" key="1">
    <source>
        <dbReference type="ARBA" id="ARBA00004236"/>
    </source>
</evidence>
<keyword evidence="4 7" id="KW-0808">Transferase</keyword>
<dbReference type="Proteomes" id="UP000196536">
    <property type="component" value="Unassembled WGS sequence"/>
</dbReference>
<dbReference type="SUPFAM" id="SSF53448">
    <property type="entry name" value="Nucleotide-diphospho-sugar transferases"/>
    <property type="match status" value="1"/>
</dbReference>
<dbReference type="PANTHER" id="PTHR43646:SF2">
    <property type="entry name" value="GLYCOSYLTRANSFERASE 2-LIKE DOMAIN-CONTAINING PROTEIN"/>
    <property type="match status" value="1"/>
</dbReference>
<dbReference type="RefSeq" id="WP_087618860.1">
    <property type="nucleotide sequence ID" value="NZ_NEXX01000001.1"/>
</dbReference>
<sequence>MIGIVIPAHNEETDLPACLHAMQIAIDEIGSLAIDVRILVVLDNCTDQSLNIIQQAGIDYLQCDAQCVGIARDLGIRQLIATGAQWIACTDADSRVDRYWLQQQLQHQPADVICGVIELDCWQHLSQTARKKYLSHYQDRMDHRHIHGANLSFSAAAYLQVGGFEALTCHEDVGLIQRFLDFEYQIIWSNLVRVTTSSRLNARAPNGLSSFLKQLEA</sequence>
<comment type="caution">
    <text evidence="7">The sequence shown here is derived from an EMBL/GenBank/DDBJ whole genome shotgun (WGS) entry which is preliminary data.</text>
</comment>
<dbReference type="GO" id="GO:0005886">
    <property type="term" value="C:plasma membrane"/>
    <property type="evidence" value="ECO:0007669"/>
    <property type="project" value="UniProtKB-SubCell"/>
</dbReference>
<protein>
    <submittedName>
        <fullName evidence="7">Glycosyl transferase</fullName>
    </submittedName>
</protein>
<dbReference type="EMBL" id="NEXX01000001">
    <property type="protein sequence ID" value="OUY08219.1"/>
    <property type="molecule type" value="Genomic_DNA"/>
</dbReference>
<evidence type="ECO:0000256" key="5">
    <source>
        <dbReference type="ARBA" id="ARBA00023136"/>
    </source>
</evidence>
<keyword evidence="5" id="KW-0472">Membrane</keyword>
<dbReference type="PANTHER" id="PTHR43646">
    <property type="entry name" value="GLYCOSYLTRANSFERASE"/>
    <property type="match status" value="1"/>
</dbReference>
<dbReference type="GO" id="GO:0016757">
    <property type="term" value="F:glycosyltransferase activity"/>
    <property type="evidence" value="ECO:0007669"/>
    <property type="project" value="UniProtKB-KW"/>
</dbReference>
<evidence type="ECO:0000313" key="7">
    <source>
        <dbReference type="EMBL" id="OUY08219.1"/>
    </source>
</evidence>
<proteinExistence type="predicted"/>
<dbReference type="InterPro" id="IPR029044">
    <property type="entry name" value="Nucleotide-diphossugar_trans"/>
</dbReference>
<evidence type="ECO:0000313" key="8">
    <source>
        <dbReference type="Proteomes" id="UP000196536"/>
    </source>
</evidence>
<dbReference type="InterPro" id="IPR001173">
    <property type="entry name" value="Glyco_trans_2-like"/>
</dbReference>
<dbReference type="AlphaFoldDB" id="A0A1Z9Z199"/>